<feature type="transmembrane region" description="Helical" evidence="7">
    <location>
        <begin position="74"/>
        <end position="92"/>
    </location>
</feature>
<keyword evidence="4 7" id="KW-1133">Transmembrane helix</keyword>
<dbReference type="GO" id="GO:0042128">
    <property type="term" value="P:nitrate assimilation"/>
    <property type="evidence" value="ECO:0007669"/>
    <property type="project" value="UniProtKB-KW"/>
</dbReference>
<dbReference type="Pfam" id="PF07690">
    <property type="entry name" value="MFS_1"/>
    <property type="match status" value="1"/>
</dbReference>
<evidence type="ECO:0000256" key="4">
    <source>
        <dbReference type="ARBA" id="ARBA00022989"/>
    </source>
</evidence>
<feature type="transmembrane region" description="Helical" evidence="7">
    <location>
        <begin position="411"/>
        <end position="434"/>
    </location>
</feature>
<evidence type="ECO:0000313" key="9">
    <source>
        <dbReference type="EMBL" id="CCI43528.1"/>
    </source>
</evidence>
<feature type="transmembrane region" description="Helical" evidence="7">
    <location>
        <begin position="474"/>
        <end position="493"/>
    </location>
</feature>
<evidence type="ECO:0000313" key="10">
    <source>
        <dbReference type="Proteomes" id="UP000053237"/>
    </source>
</evidence>
<feature type="transmembrane region" description="Helical" evidence="7">
    <location>
        <begin position="440"/>
        <end position="462"/>
    </location>
</feature>
<dbReference type="GO" id="GO:0015112">
    <property type="term" value="F:nitrate transmembrane transporter activity"/>
    <property type="evidence" value="ECO:0007669"/>
    <property type="project" value="InterPro"/>
</dbReference>
<dbReference type="InterPro" id="IPR020846">
    <property type="entry name" value="MFS_dom"/>
</dbReference>
<gene>
    <name evidence="9" type="ORF">BN9_043120</name>
</gene>
<feature type="transmembrane region" description="Helical" evidence="7">
    <location>
        <begin position="166"/>
        <end position="184"/>
    </location>
</feature>
<comment type="caution">
    <text evidence="9">The sequence shown here is derived from an EMBL/GenBank/DDBJ whole genome shotgun (WGS) entry which is preliminary data.</text>
</comment>
<evidence type="ECO:0000256" key="2">
    <source>
        <dbReference type="ARBA" id="ARBA00008432"/>
    </source>
</evidence>
<dbReference type="OrthoDB" id="434240at2759"/>
<dbReference type="Gene3D" id="1.20.1250.20">
    <property type="entry name" value="MFS general substrate transporter like domains"/>
    <property type="match status" value="2"/>
</dbReference>
<dbReference type="SUPFAM" id="SSF103473">
    <property type="entry name" value="MFS general substrate transporter"/>
    <property type="match status" value="1"/>
</dbReference>
<dbReference type="EMBL" id="CAIX01000050">
    <property type="protein sequence ID" value="CCI43528.1"/>
    <property type="molecule type" value="Genomic_DNA"/>
</dbReference>
<feature type="transmembrane region" description="Helical" evidence="7">
    <location>
        <begin position="233"/>
        <end position="252"/>
    </location>
</feature>
<keyword evidence="10" id="KW-1185">Reference proteome</keyword>
<evidence type="ECO:0000256" key="7">
    <source>
        <dbReference type="SAM" id="Phobius"/>
    </source>
</evidence>
<evidence type="ECO:0000256" key="1">
    <source>
        <dbReference type="ARBA" id="ARBA00004141"/>
    </source>
</evidence>
<dbReference type="PANTHER" id="PTHR23515">
    <property type="entry name" value="HIGH-AFFINITY NITRATE TRANSPORTER 2.3"/>
    <property type="match status" value="1"/>
</dbReference>
<feature type="transmembrane region" description="Helical" evidence="7">
    <location>
        <begin position="196"/>
        <end position="221"/>
    </location>
</feature>
<keyword evidence="3 7" id="KW-0812">Transmembrane</keyword>
<accession>A0A024G9U5</accession>
<feature type="transmembrane region" description="Helical" evidence="7">
    <location>
        <begin position="140"/>
        <end position="159"/>
    </location>
</feature>
<protein>
    <recommendedName>
        <fullName evidence="8">Major facilitator superfamily (MFS) profile domain-containing protein</fullName>
    </recommendedName>
</protein>
<comment type="subcellular location">
    <subcellularLocation>
        <location evidence="1">Membrane</location>
        <topology evidence="1">Multi-pass membrane protein</topology>
    </subcellularLocation>
</comment>
<organism evidence="9 10">
    <name type="scientific">Albugo candida</name>
    <dbReference type="NCBI Taxonomy" id="65357"/>
    <lineage>
        <taxon>Eukaryota</taxon>
        <taxon>Sar</taxon>
        <taxon>Stramenopiles</taxon>
        <taxon>Oomycota</taxon>
        <taxon>Peronosporomycetes</taxon>
        <taxon>Albuginales</taxon>
        <taxon>Albuginaceae</taxon>
        <taxon>Albugo</taxon>
    </lineage>
</organism>
<keyword evidence="6 7" id="KW-0472">Membrane</keyword>
<comment type="similarity">
    <text evidence="2">Belongs to the major facilitator superfamily. Nitrate/nitrite porter (TC 2.A.1.8) family.</text>
</comment>
<reference evidence="9 10" key="1">
    <citation type="submission" date="2012-05" db="EMBL/GenBank/DDBJ databases">
        <title>Recombination and specialization in a pathogen metapopulation.</title>
        <authorList>
            <person name="Gardiner A."/>
            <person name="Kemen E."/>
            <person name="Schultz-Larsen T."/>
            <person name="MacLean D."/>
            <person name="Van Oosterhout C."/>
            <person name="Jones J.D.G."/>
        </authorList>
    </citation>
    <scope>NUCLEOTIDE SEQUENCE [LARGE SCALE GENOMIC DNA]</scope>
    <source>
        <strain evidence="9 10">Ac Nc2</strain>
    </source>
</reference>
<name>A0A024G9U5_9STRA</name>
<sequence length="510" mass="55533">MIDQISSRQIVVEDTAAPYHSIATPSIQEKQHLPHEESDDDFRPIVQHINTDANEFDRATEIRFFSLKRPHMRLFHTSWFSALFGFLGWYSIPPLMPVIRNTLALTDTQVLNSDIASTASTIITRIAVGPLLDMYGPRDVQSVLLWLGAIPIASAAFVTSATGLTIVRFFIGFIGCIFVSNQYWTTISFARNVVGTANAIVAGFSVAGIGLAFLILPYVNIALESSSSISEDLAWRLTIALPALFLVIMGFLTRYGSDSSPLGDWKSYLEAKQKESQGHPKIGLLQAYKICLSDTNTLILIAHYAMCFGCELQLNNMGALYFYEEFLHPSCPQDIRVNDVESCHRLSKTQAATIASLFGLMNLFSRGGGGLLSDKVNSRFGMRGRLWIQAALILSQSCFVLLMSRTSSLGICILLYILVAIFAQATGGSTYSIVPYLSDAFTGVVAGLIGAGGNLGGVIFGFLFRSVQDRQTGLLYMSFIIAVSSILTAGLSFKSKIPPSAATGMGRTSI</sequence>
<feature type="transmembrane region" description="Helical" evidence="7">
    <location>
        <begin position="386"/>
        <end position="404"/>
    </location>
</feature>
<evidence type="ECO:0000256" key="5">
    <source>
        <dbReference type="ARBA" id="ARBA00023063"/>
    </source>
</evidence>
<evidence type="ECO:0000259" key="8">
    <source>
        <dbReference type="PROSITE" id="PS50850"/>
    </source>
</evidence>
<dbReference type="PROSITE" id="PS50850">
    <property type="entry name" value="MFS"/>
    <property type="match status" value="1"/>
</dbReference>
<keyword evidence="5" id="KW-0534">Nitrate assimilation</keyword>
<dbReference type="InterPro" id="IPR011701">
    <property type="entry name" value="MFS"/>
</dbReference>
<proteinExistence type="inferred from homology"/>
<dbReference type="InterPro" id="IPR044772">
    <property type="entry name" value="NO3_transporter"/>
</dbReference>
<dbReference type="GO" id="GO:0016020">
    <property type="term" value="C:membrane"/>
    <property type="evidence" value="ECO:0007669"/>
    <property type="project" value="UniProtKB-SubCell"/>
</dbReference>
<dbReference type="STRING" id="65357.A0A024G9U5"/>
<dbReference type="InterPro" id="IPR036259">
    <property type="entry name" value="MFS_trans_sf"/>
</dbReference>
<dbReference type="AlphaFoldDB" id="A0A024G9U5"/>
<dbReference type="InParanoid" id="A0A024G9U5"/>
<feature type="domain" description="Major facilitator superfamily (MFS) profile" evidence="8">
    <location>
        <begin position="74"/>
        <end position="496"/>
    </location>
</feature>
<evidence type="ECO:0000256" key="3">
    <source>
        <dbReference type="ARBA" id="ARBA00022692"/>
    </source>
</evidence>
<dbReference type="Proteomes" id="UP000053237">
    <property type="component" value="Unassembled WGS sequence"/>
</dbReference>
<evidence type="ECO:0000256" key="6">
    <source>
        <dbReference type="ARBA" id="ARBA00023136"/>
    </source>
</evidence>